<gene>
    <name evidence="1" type="ORF">V865_004475</name>
</gene>
<reference evidence="1 2" key="1">
    <citation type="submission" date="2024-01" db="EMBL/GenBank/DDBJ databases">
        <title>Comparative genomics of Cryptococcus and Kwoniella reveals pathogenesis evolution and contrasting modes of karyotype evolution via chromosome fusion or intercentromeric recombination.</title>
        <authorList>
            <person name="Coelho M.A."/>
            <person name="David-Palma M."/>
            <person name="Shea T."/>
            <person name="Bowers K."/>
            <person name="McGinley-Smith S."/>
            <person name="Mohammad A.W."/>
            <person name="Gnirke A."/>
            <person name="Yurkov A.M."/>
            <person name="Nowrousian M."/>
            <person name="Sun S."/>
            <person name="Cuomo C.A."/>
            <person name="Heitman J."/>
        </authorList>
    </citation>
    <scope>NUCLEOTIDE SEQUENCE [LARGE SCALE GENOMIC DNA]</scope>
    <source>
        <strain evidence="1 2">PYCC6329</strain>
    </source>
</reference>
<dbReference type="RefSeq" id="XP_066084352.1">
    <property type="nucleotide sequence ID" value="XM_066228255.1"/>
</dbReference>
<accession>A0AAX4KL91</accession>
<protein>
    <submittedName>
        <fullName evidence="1">Uncharacterized protein</fullName>
    </submittedName>
</protein>
<dbReference type="Proteomes" id="UP001358614">
    <property type="component" value="Chromosome 1"/>
</dbReference>
<keyword evidence="2" id="KW-1185">Reference proteome</keyword>
<proteinExistence type="predicted"/>
<dbReference type="AlphaFoldDB" id="A0AAX4KL91"/>
<dbReference type="EMBL" id="CP144089">
    <property type="protein sequence ID" value="WWD06385.1"/>
    <property type="molecule type" value="Genomic_DNA"/>
</dbReference>
<evidence type="ECO:0000313" key="2">
    <source>
        <dbReference type="Proteomes" id="UP001358614"/>
    </source>
</evidence>
<name>A0AAX4KL91_9TREE</name>
<organism evidence="1 2">
    <name type="scientific">Kwoniella europaea PYCC6329</name>
    <dbReference type="NCBI Taxonomy" id="1423913"/>
    <lineage>
        <taxon>Eukaryota</taxon>
        <taxon>Fungi</taxon>
        <taxon>Dikarya</taxon>
        <taxon>Basidiomycota</taxon>
        <taxon>Agaricomycotina</taxon>
        <taxon>Tremellomycetes</taxon>
        <taxon>Tremellales</taxon>
        <taxon>Cryptococcaceae</taxon>
        <taxon>Kwoniella</taxon>
    </lineage>
</organism>
<sequence>MKFTFHISKEPKTKSAKVVQTLWNHFKSLKNHQWTFEYSVPYSKKYNNALQDLSKEIRIKDLERFNAFKERLEIEGEEYFSSEAIFQVPSSLQQEVADRLMFFLI</sequence>
<evidence type="ECO:0000313" key="1">
    <source>
        <dbReference type="EMBL" id="WWD06385.1"/>
    </source>
</evidence>
<dbReference type="GeneID" id="91103276"/>
<dbReference type="KEGG" id="ker:91103276"/>